<dbReference type="SUPFAM" id="SSF55961">
    <property type="entry name" value="Bet v1-like"/>
    <property type="match status" value="1"/>
</dbReference>
<evidence type="ECO:0000259" key="2">
    <source>
        <dbReference type="Pfam" id="PF00407"/>
    </source>
</evidence>
<protein>
    <recommendedName>
        <fullName evidence="2">Bet v I/Major latex protein domain-containing protein</fullName>
    </recommendedName>
</protein>
<evidence type="ECO:0000256" key="1">
    <source>
        <dbReference type="ARBA" id="ARBA00009744"/>
    </source>
</evidence>
<comment type="caution">
    <text evidence="3">The sequence shown here is derived from an EMBL/GenBank/DDBJ whole genome shotgun (WGS) entry which is preliminary data.</text>
</comment>
<dbReference type="Gene3D" id="3.30.530.20">
    <property type="match status" value="1"/>
</dbReference>
<dbReference type="InterPro" id="IPR050279">
    <property type="entry name" value="Plant_def-hormone_signal"/>
</dbReference>
<sequence length="154" mass="16955">MTKEVKTQAKIGVGLDIVWKALAKDLKSTIPSMIPNLVKDADVIEGDGGLGTVYLFNFGPDIKTMTYQKEKVSEFDESLHRIALEVIEGGHLNLGFSYYNTIFQLTATEEGETLIEVTVAYDSEIDDDTLPLKTTSSTLAFIKNLENYLVNAAS</sequence>
<proteinExistence type="inferred from homology"/>
<dbReference type="PRINTS" id="PR00634">
    <property type="entry name" value="BETALLERGEN"/>
</dbReference>
<dbReference type="InterPro" id="IPR024949">
    <property type="entry name" value="Bet_v_I_allergen"/>
</dbReference>
<dbReference type="Proteomes" id="UP001174677">
    <property type="component" value="Chromosome 4"/>
</dbReference>
<accession>A0ABQ9MTX9</accession>
<dbReference type="PANTHER" id="PTHR31213:SF64">
    <property type="entry name" value="PHYTOHORMONE-BINDING PROTEIN"/>
    <property type="match status" value="1"/>
</dbReference>
<gene>
    <name evidence="3" type="ORF">P3X46_006789</name>
</gene>
<dbReference type="CDD" id="cd07816">
    <property type="entry name" value="Bet_v1-like"/>
    <property type="match status" value="1"/>
</dbReference>
<dbReference type="PANTHER" id="PTHR31213">
    <property type="entry name" value="OS08G0374000 PROTEIN-RELATED"/>
    <property type="match status" value="1"/>
</dbReference>
<name>A0ABQ9MTX9_HEVBR</name>
<feature type="domain" description="Bet v I/Major latex protein" evidence="2">
    <location>
        <begin position="19"/>
        <end position="151"/>
    </location>
</feature>
<evidence type="ECO:0000313" key="4">
    <source>
        <dbReference type="Proteomes" id="UP001174677"/>
    </source>
</evidence>
<dbReference type="EMBL" id="JARPOI010000004">
    <property type="protein sequence ID" value="KAJ9182840.1"/>
    <property type="molecule type" value="Genomic_DNA"/>
</dbReference>
<dbReference type="Pfam" id="PF00407">
    <property type="entry name" value="Bet_v_1"/>
    <property type="match status" value="1"/>
</dbReference>
<keyword evidence="4" id="KW-1185">Reference proteome</keyword>
<comment type="similarity">
    <text evidence="1">Belongs to the BetVI family.</text>
</comment>
<reference evidence="3" key="1">
    <citation type="journal article" date="2023" name="Plant Biotechnol. J.">
        <title>Chromosome-level wild Hevea brasiliensis genome provides new tools for genomic-assisted breeding and valuable loci to elevate rubber yield.</title>
        <authorList>
            <person name="Cheng H."/>
            <person name="Song X."/>
            <person name="Hu Y."/>
            <person name="Wu T."/>
            <person name="Yang Q."/>
            <person name="An Z."/>
            <person name="Feng S."/>
            <person name="Deng Z."/>
            <person name="Wu W."/>
            <person name="Zeng X."/>
            <person name="Tu M."/>
            <person name="Wang X."/>
            <person name="Huang H."/>
        </authorList>
    </citation>
    <scope>NUCLEOTIDE SEQUENCE</scope>
    <source>
        <strain evidence="3">MT/VB/25A 57/8</strain>
    </source>
</reference>
<organism evidence="3 4">
    <name type="scientific">Hevea brasiliensis</name>
    <name type="common">Para rubber tree</name>
    <name type="synonym">Siphonia brasiliensis</name>
    <dbReference type="NCBI Taxonomy" id="3981"/>
    <lineage>
        <taxon>Eukaryota</taxon>
        <taxon>Viridiplantae</taxon>
        <taxon>Streptophyta</taxon>
        <taxon>Embryophyta</taxon>
        <taxon>Tracheophyta</taxon>
        <taxon>Spermatophyta</taxon>
        <taxon>Magnoliopsida</taxon>
        <taxon>eudicotyledons</taxon>
        <taxon>Gunneridae</taxon>
        <taxon>Pentapetalae</taxon>
        <taxon>rosids</taxon>
        <taxon>fabids</taxon>
        <taxon>Malpighiales</taxon>
        <taxon>Euphorbiaceae</taxon>
        <taxon>Crotonoideae</taxon>
        <taxon>Micrandreae</taxon>
        <taxon>Hevea</taxon>
    </lineage>
</organism>
<dbReference type="InterPro" id="IPR023393">
    <property type="entry name" value="START-like_dom_sf"/>
</dbReference>
<evidence type="ECO:0000313" key="3">
    <source>
        <dbReference type="EMBL" id="KAJ9182840.1"/>
    </source>
</evidence>
<dbReference type="InterPro" id="IPR000916">
    <property type="entry name" value="Bet_v_I/MLP"/>
</dbReference>